<reference evidence="1 2" key="1">
    <citation type="submission" date="2016-10" db="EMBL/GenBank/DDBJ databases">
        <title>Comparative genomics uncovers the prolific and rare metabolic potential of the cyanobacterial genus Moorea.</title>
        <authorList>
            <person name="Leao T."/>
            <person name="Castelao G."/>
            <person name="Korobeynikov A."/>
            <person name="Monroe E.A."/>
            <person name="Podell S."/>
            <person name="Glukhov E."/>
            <person name="Allen E."/>
            <person name="Gerwick W.H."/>
            <person name="Gerwick L."/>
        </authorList>
    </citation>
    <scope>NUCLEOTIDE SEQUENCE [LARGE SCALE GENOMIC DNA]</scope>
    <source>
        <strain evidence="1 2">PNG5-198</strain>
    </source>
</reference>
<protein>
    <submittedName>
        <fullName evidence="1">Uncharacterized protein</fullName>
    </submittedName>
</protein>
<organism evidence="1 2">
    <name type="scientific">Moorena bouillonii PNG</name>
    <dbReference type="NCBI Taxonomy" id="568701"/>
    <lineage>
        <taxon>Bacteria</taxon>
        <taxon>Bacillati</taxon>
        <taxon>Cyanobacteriota</taxon>
        <taxon>Cyanophyceae</taxon>
        <taxon>Coleofasciculales</taxon>
        <taxon>Coleofasciculaceae</taxon>
        <taxon>Moorena</taxon>
    </lineage>
</organism>
<proteinExistence type="predicted"/>
<dbReference type="EMBL" id="MKZS01000001">
    <property type="protein sequence ID" value="OLT59203.1"/>
    <property type="molecule type" value="Genomic_DNA"/>
</dbReference>
<dbReference type="Proteomes" id="UP000186657">
    <property type="component" value="Unassembled WGS sequence"/>
</dbReference>
<sequence>MFRFLDTCLKRGNRKFKHSQLNVNKGSHQILEDWYEPLLVPSAKETQGFSPRAKPSKFFLTND</sequence>
<dbReference type="AlphaFoldDB" id="A0A1U7MZR8"/>
<name>A0A1U7MZR8_9CYAN</name>
<evidence type="ECO:0000313" key="2">
    <source>
        <dbReference type="Proteomes" id="UP000186657"/>
    </source>
</evidence>
<gene>
    <name evidence="1" type="ORF">BJP37_09270</name>
</gene>
<keyword evidence="2" id="KW-1185">Reference proteome</keyword>
<comment type="caution">
    <text evidence="1">The sequence shown here is derived from an EMBL/GenBank/DDBJ whole genome shotgun (WGS) entry which is preliminary data.</text>
</comment>
<accession>A0A1U7MZR8</accession>
<evidence type="ECO:0000313" key="1">
    <source>
        <dbReference type="EMBL" id="OLT59203.1"/>
    </source>
</evidence>